<dbReference type="SUPFAM" id="SSF51735">
    <property type="entry name" value="NAD(P)-binding Rossmann-fold domains"/>
    <property type="match status" value="1"/>
</dbReference>
<evidence type="ECO:0000313" key="3">
    <source>
        <dbReference type="Proteomes" id="UP000319817"/>
    </source>
</evidence>
<dbReference type="Gene3D" id="3.40.50.720">
    <property type="entry name" value="NAD(P)-binding Rossmann-like Domain"/>
    <property type="match status" value="1"/>
</dbReference>
<dbReference type="GO" id="GO:0047916">
    <property type="term" value="F:GDP-6-deoxy-D-talose 4-dehydrogenase activity"/>
    <property type="evidence" value="ECO:0007669"/>
    <property type="project" value="UniProtKB-EC"/>
</dbReference>
<gene>
    <name evidence="2" type="primary">tld</name>
    <name evidence="2" type="ORF">K239x_17540</name>
</gene>
<protein>
    <submittedName>
        <fullName evidence="2">GDP-6-deoxy-D-talose 4-dehydrogenase</fullName>
        <ecNumber evidence="2">1.1.1.135</ecNumber>
    </submittedName>
</protein>
<dbReference type="Pfam" id="PF01370">
    <property type="entry name" value="Epimerase"/>
    <property type="match status" value="1"/>
</dbReference>
<sequence length="338" mass="36855">MTKALITGASGFIGYHLVRQLTDDDVDVTCLIRPTSNRSLLDPLGCQFALGDVTNAESVAAAFTKGPFDVVYHLAGLTKALSAAKLLAVNETGAANVAQVCASQNQPPQLILLSSLSAVHPAHDQVAINEHSTPAPISSYGKSKLAGEKAVRRFASQVPITIIRPPIVLGEADPVSVTMYQSIANFGIHFNPCWRDNFFSVVHAADLAKACQLTAESGSRISEEDPTSGVYFPSNDDVHSYAELGHMIGKSLGRQRTFVFRLPAPFVWCVAGVNEVFSQLRRHPTIVNWDKAREATAGSWICDNTRLKKDTGFEVTTPLAQRFDDTVKWYRDNGWLKR</sequence>
<dbReference type="InterPro" id="IPR001509">
    <property type="entry name" value="Epimerase_deHydtase"/>
</dbReference>
<name>A0A517NRP5_9BACT</name>
<evidence type="ECO:0000259" key="1">
    <source>
        <dbReference type="Pfam" id="PF01370"/>
    </source>
</evidence>
<evidence type="ECO:0000313" key="2">
    <source>
        <dbReference type="EMBL" id="QDT09803.1"/>
    </source>
</evidence>
<keyword evidence="2" id="KW-0560">Oxidoreductase</keyword>
<dbReference type="OrthoDB" id="9811743at2"/>
<dbReference type="RefSeq" id="WP_145417384.1">
    <property type="nucleotide sequence ID" value="NZ_CP036526.1"/>
</dbReference>
<dbReference type="PANTHER" id="PTHR43245">
    <property type="entry name" value="BIFUNCTIONAL POLYMYXIN RESISTANCE PROTEIN ARNA"/>
    <property type="match status" value="1"/>
</dbReference>
<keyword evidence="3" id="KW-1185">Reference proteome</keyword>
<dbReference type="EC" id="1.1.1.135" evidence="2"/>
<accession>A0A517NRP5</accession>
<dbReference type="AlphaFoldDB" id="A0A517NRP5"/>
<reference evidence="2 3" key="1">
    <citation type="submission" date="2019-02" db="EMBL/GenBank/DDBJ databases">
        <title>Deep-cultivation of Planctomycetes and their phenomic and genomic characterization uncovers novel biology.</title>
        <authorList>
            <person name="Wiegand S."/>
            <person name="Jogler M."/>
            <person name="Boedeker C."/>
            <person name="Pinto D."/>
            <person name="Vollmers J."/>
            <person name="Rivas-Marin E."/>
            <person name="Kohn T."/>
            <person name="Peeters S.H."/>
            <person name="Heuer A."/>
            <person name="Rast P."/>
            <person name="Oberbeckmann S."/>
            <person name="Bunk B."/>
            <person name="Jeske O."/>
            <person name="Meyerdierks A."/>
            <person name="Storesund J.E."/>
            <person name="Kallscheuer N."/>
            <person name="Luecker S."/>
            <person name="Lage O.M."/>
            <person name="Pohl T."/>
            <person name="Merkel B.J."/>
            <person name="Hornburger P."/>
            <person name="Mueller R.-W."/>
            <person name="Bruemmer F."/>
            <person name="Labrenz M."/>
            <person name="Spormann A.M."/>
            <person name="Op den Camp H."/>
            <person name="Overmann J."/>
            <person name="Amann R."/>
            <person name="Jetten M.S.M."/>
            <person name="Mascher T."/>
            <person name="Medema M.H."/>
            <person name="Devos D.P."/>
            <person name="Kaster A.-K."/>
            <person name="Ovreas L."/>
            <person name="Rohde M."/>
            <person name="Galperin M.Y."/>
            <person name="Jogler C."/>
        </authorList>
    </citation>
    <scope>NUCLEOTIDE SEQUENCE [LARGE SCALE GENOMIC DNA]</scope>
    <source>
        <strain evidence="2 3">K23_9</strain>
    </source>
</reference>
<dbReference type="EMBL" id="CP036526">
    <property type="protein sequence ID" value="QDT09803.1"/>
    <property type="molecule type" value="Genomic_DNA"/>
</dbReference>
<dbReference type="InterPro" id="IPR050177">
    <property type="entry name" value="Lipid_A_modif_metabolic_enz"/>
</dbReference>
<proteinExistence type="predicted"/>
<feature type="domain" description="NAD-dependent epimerase/dehydratase" evidence="1">
    <location>
        <begin position="4"/>
        <end position="186"/>
    </location>
</feature>
<organism evidence="2 3">
    <name type="scientific">Stieleria marina</name>
    <dbReference type="NCBI Taxonomy" id="1930275"/>
    <lineage>
        <taxon>Bacteria</taxon>
        <taxon>Pseudomonadati</taxon>
        <taxon>Planctomycetota</taxon>
        <taxon>Planctomycetia</taxon>
        <taxon>Pirellulales</taxon>
        <taxon>Pirellulaceae</taxon>
        <taxon>Stieleria</taxon>
    </lineage>
</organism>
<dbReference type="InterPro" id="IPR036291">
    <property type="entry name" value="NAD(P)-bd_dom_sf"/>
</dbReference>
<dbReference type="Proteomes" id="UP000319817">
    <property type="component" value="Chromosome"/>
</dbReference>